<name>A0A3R7HYG1_9EURY</name>
<dbReference type="EMBL" id="RAPO01000002">
    <property type="protein sequence ID" value="RKD95795.1"/>
    <property type="molecule type" value="Genomic_DNA"/>
</dbReference>
<evidence type="ECO:0000313" key="4">
    <source>
        <dbReference type="Proteomes" id="UP000283805"/>
    </source>
</evidence>
<evidence type="ECO:0000256" key="1">
    <source>
        <dbReference type="SAM" id="MobiDB-lite"/>
    </source>
</evidence>
<sequence length="483" mass="49625">MSTHEGNSAVADDGFVPFFRRYTKTWVHAVATAGLTAFGTLTFVNRWFAVLALGSYVVPPVVLYLSGGLGATRDNRPHSERADDGGSTGAQSAAERRSDRDREEPSLEESPSAGKRDVEARQTEEIESERASADETATASAESETEAPPATDDPRASNETPARGDEDGEDADEHDGEWRPVDVPATETLFDAVVTEAGDAYAVGSGGCVVADRGQGWTTVLEAGPAAQDNDLRGIDATADGEAVWVAGDSGAVGRIDAETGRHTDHTAPADLTDNLLGLAVGGSAGDETVLLINGSGAVLRGRYAGGSNAGSDGAPLEWDEPVKPGSGSSLAGIALADDAVGYCCDTNDGVFETTDGGRSFARIGLEGADGTLEDIATGGPDDCLVSADDGVVHRYGGASGTGTGTGTWTPERVADVALPGLARRGNRTVACGADGAIHERTAETASWERIETDADATLLGVSIGADRAVAVGEEGTVLERRF</sequence>
<proteinExistence type="predicted"/>
<accession>A0A3R7HYG1</accession>
<feature type="transmembrane region" description="Helical" evidence="2">
    <location>
        <begin position="26"/>
        <end position="44"/>
    </location>
</feature>
<evidence type="ECO:0000313" key="3">
    <source>
        <dbReference type="EMBL" id="RKD95795.1"/>
    </source>
</evidence>
<feature type="transmembrane region" description="Helical" evidence="2">
    <location>
        <begin position="50"/>
        <end position="71"/>
    </location>
</feature>
<feature type="region of interest" description="Disordered" evidence="1">
    <location>
        <begin position="70"/>
        <end position="183"/>
    </location>
</feature>
<organism evidence="3 4">
    <name type="scientific">Halopiger aswanensis</name>
    <dbReference type="NCBI Taxonomy" id="148449"/>
    <lineage>
        <taxon>Archaea</taxon>
        <taxon>Methanobacteriati</taxon>
        <taxon>Methanobacteriota</taxon>
        <taxon>Stenosarchaea group</taxon>
        <taxon>Halobacteria</taxon>
        <taxon>Halobacteriales</taxon>
        <taxon>Natrialbaceae</taxon>
        <taxon>Halopiger</taxon>
    </lineage>
</organism>
<gene>
    <name evidence="3" type="ORF">ATJ93_2658</name>
</gene>
<keyword evidence="2" id="KW-0472">Membrane</keyword>
<protein>
    <submittedName>
        <fullName evidence="3">Uncharacterized protein</fullName>
    </submittedName>
</protein>
<keyword evidence="2" id="KW-1133">Transmembrane helix</keyword>
<feature type="compositionally biased region" description="Basic and acidic residues" evidence="1">
    <location>
        <begin position="94"/>
        <end position="105"/>
    </location>
</feature>
<keyword evidence="2" id="KW-0812">Transmembrane</keyword>
<feature type="compositionally biased region" description="Basic and acidic residues" evidence="1">
    <location>
        <begin position="114"/>
        <end position="133"/>
    </location>
</feature>
<dbReference type="OrthoDB" id="320255at2157"/>
<feature type="compositionally biased region" description="Basic and acidic residues" evidence="1">
    <location>
        <begin position="73"/>
        <end position="84"/>
    </location>
</feature>
<feature type="compositionally biased region" description="Acidic residues" evidence="1">
    <location>
        <begin position="166"/>
        <end position="175"/>
    </location>
</feature>
<dbReference type="RefSeq" id="WP_120245028.1">
    <property type="nucleotide sequence ID" value="NZ_RAPO01000002.1"/>
</dbReference>
<feature type="compositionally biased region" description="Low complexity" evidence="1">
    <location>
        <begin position="134"/>
        <end position="150"/>
    </location>
</feature>
<comment type="caution">
    <text evidence="3">The sequence shown here is derived from an EMBL/GenBank/DDBJ whole genome shotgun (WGS) entry which is preliminary data.</text>
</comment>
<keyword evidence="4" id="KW-1185">Reference proteome</keyword>
<dbReference type="Proteomes" id="UP000283805">
    <property type="component" value="Unassembled WGS sequence"/>
</dbReference>
<dbReference type="AlphaFoldDB" id="A0A3R7HYG1"/>
<evidence type="ECO:0000256" key="2">
    <source>
        <dbReference type="SAM" id="Phobius"/>
    </source>
</evidence>
<reference evidence="3 4" key="1">
    <citation type="submission" date="2018-09" db="EMBL/GenBank/DDBJ databases">
        <title>Genomic Encyclopedia of Archaeal and Bacterial Type Strains, Phase II (KMG-II): from individual species to whole genera.</title>
        <authorList>
            <person name="Goeker M."/>
        </authorList>
    </citation>
    <scope>NUCLEOTIDE SEQUENCE [LARGE SCALE GENOMIC DNA]</scope>
    <source>
        <strain evidence="3 4">DSM 13151</strain>
    </source>
</reference>
<dbReference type="SUPFAM" id="SSF101898">
    <property type="entry name" value="NHL repeat"/>
    <property type="match status" value="1"/>
</dbReference>